<organism evidence="2 3">
    <name type="scientific">Caproiciproducens faecalis</name>
    <dbReference type="NCBI Taxonomy" id="2820301"/>
    <lineage>
        <taxon>Bacteria</taxon>
        <taxon>Bacillati</taxon>
        <taxon>Bacillota</taxon>
        <taxon>Clostridia</taxon>
        <taxon>Eubacteriales</taxon>
        <taxon>Acutalibacteraceae</taxon>
        <taxon>Caproiciproducens</taxon>
    </lineage>
</organism>
<sequence>MRHFYAALFIIGLIGLYISAGAAEIQPLLPCAISGIICTVAAGIGIRGFNWTERRDKPCMTRAKSAKADFLPKYAGNSATRTNGRKNVM</sequence>
<proteinExistence type="predicted"/>
<feature type="transmembrane region" description="Helical" evidence="1">
    <location>
        <begin position="32"/>
        <end position="50"/>
    </location>
</feature>
<keyword evidence="3" id="KW-1185">Reference proteome</keyword>
<comment type="caution">
    <text evidence="2">The sequence shown here is derived from an EMBL/GenBank/DDBJ whole genome shotgun (WGS) entry which is preliminary data.</text>
</comment>
<keyword evidence="1" id="KW-0812">Transmembrane</keyword>
<evidence type="ECO:0000256" key="1">
    <source>
        <dbReference type="SAM" id="Phobius"/>
    </source>
</evidence>
<evidence type="ECO:0000313" key="3">
    <source>
        <dbReference type="Proteomes" id="UP000719942"/>
    </source>
</evidence>
<gene>
    <name evidence="2" type="ORF">J5W02_13810</name>
</gene>
<name>A0ABS7DRG2_9FIRM</name>
<dbReference type="Proteomes" id="UP000719942">
    <property type="component" value="Unassembled WGS sequence"/>
</dbReference>
<accession>A0ABS7DRG2</accession>
<keyword evidence="1" id="KW-1133">Transmembrane helix</keyword>
<evidence type="ECO:0000313" key="2">
    <source>
        <dbReference type="EMBL" id="MBW7573885.1"/>
    </source>
</evidence>
<dbReference type="EMBL" id="JAGFNZ010000006">
    <property type="protein sequence ID" value="MBW7573885.1"/>
    <property type="molecule type" value="Genomic_DNA"/>
</dbReference>
<dbReference type="RefSeq" id="WP_219966289.1">
    <property type="nucleotide sequence ID" value="NZ_JAGFNZ010000006.1"/>
</dbReference>
<protein>
    <submittedName>
        <fullName evidence="2">Uncharacterized protein</fullName>
    </submittedName>
</protein>
<reference evidence="2 3" key="1">
    <citation type="submission" date="2021-03" db="EMBL/GenBank/DDBJ databases">
        <title>Caproiciproducens sp. nov. isolated from feces of cow.</title>
        <authorList>
            <person name="Choi J.-Y."/>
        </authorList>
    </citation>
    <scope>NUCLEOTIDE SEQUENCE [LARGE SCALE GENOMIC DNA]</scope>
    <source>
        <strain evidence="2 3">AGMB10547</strain>
    </source>
</reference>
<keyword evidence="1" id="KW-0472">Membrane</keyword>